<evidence type="ECO:0000256" key="1">
    <source>
        <dbReference type="ARBA" id="ARBA00006484"/>
    </source>
</evidence>
<dbReference type="EMBL" id="UINC01031309">
    <property type="protein sequence ID" value="SVB17145.1"/>
    <property type="molecule type" value="Genomic_DNA"/>
</dbReference>
<dbReference type="PANTHER" id="PTHR44196">
    <property type="entry name" value="DEHYDROGENASE/REDUCTASE SDR FAMILY MEMBER 7B"/>
    <property type="match status" value="1"/>
</dbReference>
<dbReference type="InterPro" id="IPR002347">
    <property type="entry name" value="SDR_fam"/>
</dbReference>
<dbReference type="AlphaFoldDB" id="A0A382BTL1"/>
<protein>
    <recommendedName>
        <fullName evidence="4">Short-chain dehydrogenase/reductase SDR</fullName>
    </recommendedName>
</protein>
<evidence type="ECO:0000256" key="2">
    <source>
        <dbReference type="ARBA" id="ARBA00023002"/>
    </source>
</evidence>
<organism evidence="3">
    <name type="scientific">marine metagenome</name>
    <dbReference type="NCBI Taxonomy" id="408172"/>
    <lineage>
        <taxon>unclassified sequences</taxon>
        <taxon>metagenomes</taxon>
        <taxon>ecological metagenomes</taxon>
    </lineage>
</organism>
<proteinExistence type="inferred from homology"/>
<dbReference type="GO" id="GO:0016020">
    <property type="term" value="C:membrane"/>
    <property type="evidence" value="ECO:0007669"/>
    <property type="project" value="TreeGrafter"/>
</dbReference>
<dbReference type="CDD" id="cd05233">
    <property type="entry name" value="SDR_c"/>
    <property type="match status" value="1"/>
</dbReference>
<dbReference type="GO" id="GO:0016491">
    <property type="term" value="F:oxidoreductase activity"/>
    <property type="evidence" value="ECO:0007669"/>
    <property type="project" value="UniProtKB-KW"/>
</dbReference>
<dbReference type="Gene3D" id="3.40.50.720">
    <property type="entry name" value="NAD(P)-binding Rossmann-like Domain"/>
    <property type="match status" value="1"/>
</dbReference>
<evidence type="ECO:0000313" key="3">
    <source>
        <dbReference type="EMBL" id="SVB17145.1"/>
    </source>
</evidence>
<dbReference type="Pfam" id="PF00106">
    <property type="entry name" value="adh_short"/>
    <property type="match status" value="1"/>
</dbReference>
<sequence>VTDSTEKDYSDCVVVITGGASGIGRSLAFAFACEGAAADAHVRIVIADLEPEPAERVAGELAEQGVQAIAVPCDISLEEDVERLADETQRQFDGANVLCNIAGVHVLRKLHETAALDVEWIFAVNVFGLCHMARHFVPQLQAAAKRGEIAQMINASSGFGLGVPAMGAAAPSAYTGSKHAIVGLSDAMRKELEPDGVSVSVVCPSLVNTQTWNSTSFRQERFGGPVPGTPESKATVEAWGQDPDETAAMIIECAKRGDFFIMPHNEAAHKTMRAVIDQRHEELAAALRYSSGDN</sequence>
<dbReference type="PANTHER" id="PTHR44196:SF1">
    <property type="entry name" value="DEHYDROGENASE_REDUCTASE SDR FAMILY MEMBER 7B"/>
    <property type="match status" value="1"/>
</dbReference>
<name>A0A382BTL1_9ZZZZ</name>
<dbReference type="SUPFAM" id="SSF51735">
    <property type="entry name" value="NAD(P)-binding Rossmann-fold domains"/>
    <property type="match status" value="1"/>
</dbReference>
<comment type="similarity">
    <text evidence="1">Belongs to the short-chain dehydrogenases/reductases (SDR) family.</text>
</comment>
<reference evidence="3" key="1">
    <citation type="submission" date="2018-05" db="EMBL/GenBank/DDBJ databases">
        <authorList>
            <person name="Lanie J.A."/>
            <person name="Ng W.-L."/>
            <person name="Kazmierczak K.M."/>
            <person name="Andrzejewski T.M."/>
            <person name="Davidsen T.M."/>
            <person name="Wayne K.J."/>
            <person name="Tettelin H."/>
            <person name="Glass J.I."/>
            <person name="Rusch D."/>
            <person name="Podicherti R."/>
            <person name="Tsui H.-C.T."/>
            <person name="Winkler M.E."/>
        </authorList>
    </citation>
    <scope>NUCLEOTIDE SEQUENCE</scope>
</reference>
<evidence type="ECO:0008006" key="4">
    <source>
        <dbReference type="Google" id="ProtNLM"/>
    </source>
</evidence>
<accession>A0A382BTL1</accession>
<dbReference type="InterPro" id="IPR036291">
    <property type="entry name" value="NAD(P)-bd_dom_sf"/>
</dbReference>
<gene>
    <name evidence="3" type="ORF">METZ01_LOCUS169999</name>
</gene>
<keyword evidence="2" id="KW-0560">Oxidoreductase</keyword>
<dbReference type="PRINTS" id="PR00081">
    <property type="entry name" value="GDHRDH"/>
</dbReference>
<feature type="non-terminal residue" evidence="3">
    <location>
        <position position="1"/>
    </location>
</feature>